<dbReference type="PROSITE" id="PS51196">
    <property type="entry name" value="SECA_MOTOR_DEAD"/>
    <property type="match status" value="1"/>
</dbReference>
<dbReference type="GO" id="GO:0005524">
    <property type="term" value="F:ATP binding"/>
    <property type="evidence" value="ECO:0007669"/>
    <property type="project" value="InterPro"/>
</dbReference>
<feature type="non-terminal residue" evidence="4">
    <location>
        <position position="1"/>
    </location>
</feature>
<dbReference type="Gene3D" id="3.40.50.300">
    <property type="entry name" value="P-loop containing nucleotide triphosphate hydrolases"/>
    <property type="match status" value="1"/>
</dbReference>
<gene>
    <name evidence="4" type="ORF">GPM918_LOCUS30569</name>
    <name evidence="5" type="ORF">SRO942_LOCUS31187</name>
</gene>
<protein>
    <recommendedName>
        <fullName evidence="3">SecA family profile domain-containing protein</fullName>
    </recommendedName>
</protein>
<dbReference type="OrthoDB" id="27934at2759"/>
<organism evidence="4 6">
    <name type="scientific">Didymodactylos carnosus</name>
    <dbReference type="NCBI Taxonomy" id="1234261"/>
    <lineage>
        <taxon>Eukaryota</taxon>
        <taxon>Metazoa</taxon>
        <taxon>Spiralia</taxon>
        <taxon>Gnathifera</taxon>
        <taxon>Rotifera</taxon>
        <taxon>Eurotatoria</taxon>
        <taxon>Bdelloidea</taxon>
        <taxon>Philodinida</taxon>
        <taxon>Philodinidae</taxon>
        <taxon>Didymodactylos</taxon>
    </lineage>
</organism>
<dbReference type="InterPro" id="IPR027417">
    <property type="entry name" value="P-loop_NTPase"/>
</dbReference>
<dbReference type="InterPro" id="IPR014018">
    <property type="entry name" value="SecA_motor_DEAD"/>
</dbReference>
<keyword evidence="1" id="KW-0653">Protein transport</keyword>
<dbReference type="Proteomes" id="UP000663829">
    <property type="component" value="Unassembled WGS sequence"/>
</dbReference>
<feature type="domain" description="SecA family profile" evidence="3">
    <location>
        <begin position="1"/>
        <end position="64"/>
    </location>
</feature>
<proteinExistence type="predicted"/>
<dbReference type="PANTHER" id="PTHR30612:SF0">
    <property type="entry name" value="CHLOROPLAST PROTEIN-TRANSPORTING ATPASE"/>
    <property type="match status" value="1"/>
</dbReference>
<dbReference type="GO" id="GO:0006605">
    <property type="term" value="P:protein targeting"/>
    <property type="evidence" value="ECO:0007669"/>
    <property type="project" value="InterPro"/>
</dbReference>
<keyword evidence="6" id="KW-1185">Reference proteome</keyword>
<accession>A0A815GWD0</accession>
<keyword evidence="2" id="KW-0811">Translocation</keyword>
<name>A0A815GWD0_9BILA</name>
<reference evidence="4" key="1">
    <citation type="submission" date="2021-02" db="EMBL/GenBank/DDBJ databases">
        <authorList>
            <person name="Nowell W R."/>
        </authorList>
    </citation>
    <scope>NUCLEOTIDE SEQUENCE</scope>
</reference>
<dbReference type="EMBL" id="CAJOBC010060347">
    <property type="protein sequence ID" value="CAF4207634.1"/>
    <property type="molecule type" value="Genomic_DNA"/>
</dbReference>
<keyword evidence="1" id="KW-0813">Transport</keyword>
<dbReference type="GO" id="GO:0006886">
    <property type="term" value="P:intracellular protein transport"/>
    <property type="evidence" value="ECO:0007669"/>
    <property type="project" value="InterPro"/>
</dbReference>
<dbReference type="PANTHER" id="PTHR30612">
    <property type="entry name" value="SECA INNER MEMBRANE COMPONENT OF SEC PROTEIN SECRETION SYSTEM"/>
    <property type="match status" value="1"/>
</dbReference>
<evidence type="ECO:0000259" key="3">
    <source>
        <dbReference type="PROSITE" id="PS51196"/>
    </source>
</evidence>
<evidence type="ECO:0000256" key="2">
    <source>
        <dbReference type="ARBA" id="ARBA00023010"/>
    </source>
</evidence>
<dbReference type="SUPFAM" id="SSF52540">
    <property type="entry name" value="P-loop containing nucleoside triphosphate hydrolases"/>
    <property type="match status" value="1"/>
</dbReference>
<dbReference type="AlphaFoldDB" id="A0A815GWD0"/>
<evidence type="ECO:0000313" key="5">
    <source>
        <dbReference type="EMBL" id="CAF4207634.1"/>
    </source>
</evidence>
<evidence type="ECO:0000313" key="6">
    <source>
        <dbReference type="Proteomes" id="UP000663829"/>
    </source>
</evidence>
<dbReference type="InterPro" id="IPR000185">
    <property type="entry name" value="SecA"/>
</dbReference>
<dbReference type="Proteomes" id="UP000681722">
    <property type="component" value="Unassembled WGS sequence"/>
</dbReference>
<comment type="caution">
    <text evidence="4">The sequence shown here is derived from an EMBL/GenBank/DDBJ whole genome shotgun (WGS) entry which is preliminary data.</text>
</comment>
<evidence type="ECO:0000313" key="4">
    <source>
        <dbReference type="EMBL" id="CAF1343849.1"/>
    </source>
</evidence>
<sequence length="64" mass="7109">AYEKFEINKLHPGDIIIATNLAGRGTHLDTSDKLEENGGLHVVTTYLPTNIRSEMQAFGRELLV</sequence>
<evidence type="ECO:0000256" key="1">
    <source>
        <dbReference type="ARBA" id="ARBA00022927"/>
    </source>
</evidence>
<dbReference type="EMBL" id="CAJNOQ010014544">
    <property type="protein sequence ID" value="CAF1343849.1"/>
    <property type="molecule type" value="Genomic_DNA"/>
</dbReference>